<keyword evidence="4" id="KW-0378">Hydrolase</keyword>
<dbReference type="RefSeq" id="WP_249313291.1">
    <property type="nucleotide sequence ID" value="NZ_JACRSU010000003.1"/>
</dbReference>
<organism evidence="4 5">
    <name type="scientific">Congzhengia minquanensis</name>
    <dbReference type="NCBI Taxonomy" id="2763657"/>
    <lineage>
        <taxon>Bacteria</taxon>
        <taxon>Bacillati</taxon>
        <taxon>Bacillota</taxon>
        <taxon>Clostridia</taxon>
        <taxon>Eubacteriales</taxon>
        <taxon>Oscillospiraceae</taxon>
        <taxon>Congzhengia</taxon>
    </lineage>
</organism>
<dbReference type="InterPro" id="IPR049053">
    <property type="entry name" value="AFCA-like_C"/>
</dbReference>
<dbReference type="AlphaFoldDB" id="A0A926DQ20"/>
<gene>
    <name evidence="4" type="ORF">H8698_09760</name>
</gene>
<dbReference type="InterPro" id="IPR012341">
    <property type="entry name" value="6hp_glycosidase-like_sf"/>
</dbReference>
<dbReference type="InterPro" id="IPR054363">
    <property type="entry name" value="GH95_cat"/>
</dbReference>
<dbReference type="Pfam" id="PF22124">
    <property type="entry name" value="Glyco_hydro_95_cat"/>
    <property type="match status" value="1"/>
</dbReference>
<evidence type="ECO:0000259" key="1">
    <source>
        <dbReference type="Pfam" id="PF14498"/>
    </source>
</evidence>
<keyword evidence="5" id="KW-1185">Reference proteome</keyword>
<dbReference type="InterPro" id="IPR008928">
    <property type="entry name" value="6-hairpin_glycosidase_sf"/>
</dbReference>
<dbReference type="GO" id="GO:0004560">
    <property type="term" value="F:alpha-L-fucosidase activity"/>
    <property type="evidence" value="ECO:0007669"/>
    <property type="project" value="InterPro"/>
</dbReference>
<dbReference type="PIRSF" id="PIRSF007663">
    <property type="entry name" value="UCP007663"/>
    <property type="match status" value="1"/>
</dbReference>
<comment type="caution">
    <text evidence="4">The sequence shown here is derived from an EMBL/GenBank/DDBJ whole genome shotgun (WGS) entry which is preliminary data.</text>
</comment>
<dbReference type="SUPFAM" id="SSF48208">
    <property type="entry name" value="Six-hairpin glycosidases"/>
    <property type="match status" value="1"/>
</dbReference>
<dbReference type="Gene3D" id="1.50.10.10">
    <property type="match status" value="1"/>
</dbReference>
<dbReference type="InterPro" id="IPR016518">
    <property type="entry name" value="Alpha-L-fucosidase"/>
</dbReference>
<feature type="domain" description="Alpha fucosidase A-like C-terminal" evidence="2">
    <location>
        <begin position="695"/>
        <end position="743"/>
    </location>
</feature>
<feature type="domain" description="Glycosyl hydrolase family 95 N-terminal" evidence="1">
    <location>
        <begin position="4"/>
        <end position="267"/>
    </location>
</feature>
<dbReference type="Pfam" id="PF21307">
    <property type="entry name" value="Glyco_hydro_95_C"/>
    <property type="match status" value="1"/>
</dbReference>
<feature type="domain" description="Glycosyl hydrolase family 95 catalytic" evidence="3">
    <location>
        <begin position="295"/>
        <end position="692"/>
    </location>
</feature>
<dbReference type="Proteomes" id="UP000611762">
    <property type="component" value="Unassembled WGS sequence"/>
</dbReference>
<protein>
    <submittedName>
        <fullName evidence="4">Glycoside hydrolase family 95 protein</fullName>
    </submittedName>
</protein>
<dbReference type="Pfam" id="PF14498">
    <property type="entry name" value="Glyco_hyd_65N_2"/>
    <property type="match status" value="1"/>
</dbReference>
<dbReference type="PANTHER" id="PTHR31084">
    <property type="entry name" value="ALPHA-L-FUCOSIDASE 2"/>
    <property type="match status" value="1"/>
</dbReference>
<dbReference type="InterPro" id="IPR027414">
    <property type="entry name" value="GH95_N_dom"/>
</dbReference>
<dbReference type="GO" id="GO:0005975">
    <property type="term" value="P:carbohydrate metabolic process"/>
    <property type="evidence" value="ECO:0007669"/>
    <property type="project" value="InterPro"/>
</dbReference>
<accession>A0A926DQ20</accession>
<evidence type="ECO:0000259" key="2">
    <source>
        <dbReference type="Pfam" id="PF21307"/>
    </source>
</evidence>
<reference evidence="4" key="1">
    <citation type="submission" date="2020-08" db="EMBL/GenBank/DDBJ databases">
        <title>Genome public.</title>
        <authorList>
            <person name="Liu C."/>
            <person name="Sun Q."/>
        </authorList>
    </citation>
    <scope>NUCLEOTIDE SEQUENCE</scope>
    <source>
        <strain evidence="4">H8</strain>
    </source>
</reference>
<sequence length="761" mass="85583">MHKLWYKTEALTWNEALPLGNGRLGAMAYSGAVSEKFMFNEETLWGGYPHDRSNPEAAQYIPQLKELIQNKKYREADKLVTEKLIGTEASAYLPFGTLTVDLKKDSDFSMRYAPGDSSFSESTIKNYRRELDLKTAVVSSSFQFNGNTIARRAIVSKPDNVFAAEICAEQESSLHFDAYLSCAIDHSVKSGTDSVLITGRCPADIDYYAKEKGAQKYYYDEEKDTIPFCGMIKIVTDGSIVCSGGVLSVSHASRALILVSIQTGYSSWCKSPSKEGKDYLALCQKDISGASRFTFEELLRRHLEDYQPLYSRCEITLGEEDSRPTDELLRDAAAEKFPQSLAALMFHFSRYLLISCSREGTQPSNLQGIWNREIMPPWRSDYTVNINTEMNYWSAEMSGLPECHMPIFPFLKELSQAGRTSAKNHFGANGWVLCHNCDVWRLTSPAGIGAMHAFWPMGGLWLCREIWEHYDYTRDTEFLKENFETLTGALDFLCDWLYKGEDGFLTTVASTSPENRYVLDGELVSVSGITAMDIGIIDDFVTYTGKICEILGGKEDVKKKCDYIKKHLTPLKITSDGRIMEWNEEFQEHELGHRHISHMYALHPAGLIQEGTPLFDACKKTLKTRLENGGGHTGWSNAWIINQFARLLDGELAYQYVKNMFIKSTYKNLFDAHPPFQIDGNFGFAAGLGEMLVKSAPNEITLLPAVSQEMDKGAVHGMRARGGYSVSFSWADGKISEYRITKDGSEIASGNNKPYPLKLLF</sequence>
<proteinExistence type="predicted"/>
<evidence type="ECO:0000313" key="5">
    <source>
        <dbReference type="Proteomes" id="UP000611762"/>
    </source>
</evidence>
<name>A0A926DQ20_9FIRM</name>
<dbReference type="EMBL" id="JACRSU010000003">
    <property type="protein sequence ID" value="MBC8541259.1"/>
    <property type="molecule type" value="Genomic_DNA"/>
</dbReference>
<evidence type="ECO:0000313" key="4">
    <source>
        <dbReference type="EMBL" id="MBC8541259.1"/>
    </source>
</evidence>
<dbReference type="PANTHER" id="PTHR31084:SF0">
    <property type="entry name" value="ALPHA-L-FUCOSIDASE 2"/>
    <property type="match status" value="1"/>
</dbReference>
<evidence type="ECO:0000259" key="3">
    <source>
        <dbReference type="Pfam" id="PF22124"/>
    </source>
</evidence>